<evidence type="ECO:0000256" key="1">
    <source>
        <dbReference type="SAM" id="MobiDB-lite"/>
    </source>
</evidence>
<dbReference type="Proteomes" id="UP001454036">
    <property type="component" value="Unassembled WGS sequence"/>
</dbReference>
<feature type="compositionally biased region" description="Low complexity" evidence="1">
    <location>
        <begin position="62"/>
        <end position="71"/>
    </location>
</feature>
<dbReference type="EMBL" id="BAABME010014881">
    <property type="protein sequence ID" value="GAA0187592.1"/>
    <property type="molecule type" value="Genomic_DNA"/>
</dbReference>
<name>A0AAV3S3X7_LITER</name>
<accession>A0AAV3S3X7</accession>
<feature type="region of interest" description="Disordered" evidence="1">
    <location>
        <begin position="55"/>
        <end position="81"/>
    </location>
</feature>
<reference evidence="2 3" key="1">
    <citation type="submission" date="2024-01" db="EMBL/GenBank/DDBJ databases">
        <title>The complete chloroplast genome sequence of Lithospermum erythrorhizon: insights into the phylogenetic relationship among Boraginaceae species and the maternal lineages of purple gromwells.</title>
        <authorList>
            <person name="Okada T."/>
            <person name="Watanabe K."/>
        </authorList>
    </citation>
    <scope>NUCLEOTIDE SEQUENCE [LARGE SCALE GENOMIC DNA]</scope>
</reference>
<gene>
    <name evidence="2" type="ORF">LIER_34880</name>
</gene>
<evidence type="ECO:0000313" key="3">
    <source>
        <dbReference type="Proteomes" id="UP001454036"/>
    </source>
</evidence>
<keyword evidence="3" id="KW-1185">Reference proteome</keyword>
<organism evidence="2 3">
    <name type="scientific">Lithospermum erythrorhizon</name>
    <name type="common">Purple gromwell</name>
    <name type="synonym">Lithospermum officinale var. erythrorhizon</name>
    <dbReference type="NCBI Taxonomy" id="34254"/>
    <lineage>
        <taxon>Eukaryota</taxon>
        <taxon>Viridiplantae</taxon>
        <taxon>Streptophyta</taxon>
        <taxon>Embryophyta</taxon>
        <taxon>Tracheophyta</taxon>
        <taxon>Spermatophyta</taxon>
        <taxon>Magnoliopsida</taxon>
        <taxon>eudicotyledons</taxon>
        <taxon>Gunneridae</taxon>
        <taxon>Pentapetalae</taxon>
        <taxon>asterids</taxon>
        <taxon>lamiids</taxon>
        <taxon>Boraginales</taxon>
        <taxon>Boraginaceae</taxon>
        <taxon>Boraginoideae</taxon>
        <taxon>Lithospermeae</taxon>
        <taxon>Lithospermum</taxon>
    </lineage>
</organism>
<dbReference type="AlphaFoldDB" id="A0AAV3S3X7"/>
<protein>
    <submittedName>
        <fullName evidence="2">Uncharacterized protein</fullName>
    </submittedName>
</protein>
<comment type="caution">
    <text evidence="2">The sequence shown here is derived from an EMBL/GenBank/DDBJ whole genome shotgun (WGS) entry which is preliminary data.</text>
</comment>
<sequence length="137" mass="15445">MNDCVSEYTETENLEDLWDVHDIQEPVLLSEQPTEQPLEEQLPVDLSVGVEFVKQPNSMGVDGSTSDSGDGARVPELEMGRGKRVKVSSVIWQDYVTNTAQKLNFLVVITACSEPKSFKEAMQHPNGKRRCRRRSLH</sequence>
<evidence type="ECO:0000313" key="2">
    <source>
        <dbReference type="EMBL" id="GAA0187592.1"/>
    </source>
</evidence>
<proteinExistence type="predicted"/>